<evidence type="ECO:0000256" key="1">
    <source>
        <dbReference type="ARBA" id="ARBA00004651"/>
    </source>
</evidence>
<evidence type="ECO:0000313" key="8">
    <source>
        <dbReference type="EMBL" id="GGX70046.1"/>
    </source>
</evidence>
<evidence type="ECO:0000256" key="3">
    <source>
        <dbReference type="ARBA" id="ARBA00022692"/>
    </source>
</evidence>
<sequence>MFEGLLGLIHLVLAIWAILSIIGSSASTGKKVLWTLFVLVFPLIGLIVWFFIGPKS</sequence>
<gene>
    <name evidence="8" type="ORF">GCM10011309_20100</name>
</gene>
<dbReference type="Proteomes" id="UP000600865">
    <property type="component" value="Unassembled WGS sequence"/>
</dbReference>
<evidence type="ECO:0000256" key="6">
    <source>
        <dbReference type="SAM" id="Phobius"/>
    </source>
</evidence>
<keyword evidence="9" id="KW-1185">Reference proteome</keyword>
<evidence type="ECO:0000259" key="7">
    <source>
        <dbReference type="Pfam" id="PF13396"/>
    </source>
</evidence>
<feature type="domain" description="Cardiolipin synthase N-terminal" evidence="7">
    <location>
        <begin position="12"/>
        <end position="54"/>
    </location>
</feature>
<feature type="transmembrane region" description="Helical" evidence="6">
    <location>
        <begin position="32"/>
        <end position="52"/>
    </location>
</feature>
<keyword evidence="5 6" id="KW-0472">Membrane</keyword>
<proteinExistence type="predicted"/>
<accession>A0A918KNQ0</accession>
<evidence type="ECO:0000256" key="2">
    <source>
        <dbReference type="ARBA" id="ARBA00022475"/>
    </source>
</evidence>
<protein>
    <recommendedName>
        <fullName evidence="7">Cardiolipin synthase N-terminal domain-containing protein</fullName>
    </recommendedName>
</protein>
<evidence type="ECO:0000256" key="5">
    <source>
        <dbReference type="ARBA" id="ARBA00023136"/>
    </source>
</evidence>
<dbReference type="EMBL" id="BMYV01000002">
    <property type="protein sequence ID" value="GGX70046.1"/>
    <property type="molecule type" value="Genomic_DNA"/>
</dbReference>
<dbReference type="AlphaFoldDB" id="A0A918KNQ0"/>
<evidence type="ECO:0000256" key="4">
    <source>
        <dbReference type="ARBA" id="ARBA00022989"/>
    </source>
</evidence>
<name>A0A918KNQ0_9PROT</name>
<dbReference type="Pfam" id="PF13396">
    <property type="entry name" value="PLDc_N"/>
    <property type="match status" value="1"/>
</dbReference>
<keyword evidence="4 6" id="KW-1133">Transmembrane helix</keyword>
<keyword evidence="3 6" id="KW-0812">Transmembrane</keyword>
<comment type="subcellular location">
    <subcellularLocation>
        <location evidence="1">Cell membrane</location>
        <topology evidence="1">Multi-pass membrane protein</topology>
    </subcellularLocation>
</comment>
<dbReference type="RefSeq" id="WP_189585161.1">
    <property type="nucleotide sequence ID" value="NZ_BMYV01000002.1"/>
</dbReference>
<evidence type="ECO:0000313" key="9">
    <source>
        <dbReference type="Proteomes" id="UP000600865"/>
    </source>
</evidence>
<comment type="caution">
    <text evidence="8">The sequence shown here is derived from an EMBL/GenBank/DDBJ whole genome shotgun (WGS) entry which is preliminary data.</text>
</comment>
<dbReference type="GO" id="GO:0005886">
    <property type="term" value="C:plasma membrane"/>
    <property type="evidence" value="ECO:0007669"/>
    <property type="project" value="UniProtKB-SubCell"/>
</dbReference>
<feature type="transmembrane region" description="Helical" evidence="6">
    <location>
        <begin position="6"/>
        <end position="25"/>
    </location>
</feature>
<reference evidence="8 9" key="1">
    <citation type="journal article" date="2014" name="Int. J. Syst. Evol. Microbiol.">
        <title>Complete genome sequence of Corynebacterium casei LMG S-19264T (=DSM 44701T), isolated from a smear-ripened cheese.</title>
        <authorList>
            <consortium name="US DOE Joint Genome Institute (JGI-PGF)"/>
            <person name="Walter F."/>
            <person name="Albersmeier A."/>
            <person name="Kalinowski J."/>
            <person name="Ruckert C."/>
        </authorList>
    </citation>
    <scope>NUCLEOTIDE SEQUENCE [LARGE SCALE GENOMIC DNA]</scope>
    <source>
        <strain evidence="8 9">KCTC 23968</strain>
    </source>
</reference>
<keyword evidence="2" id="KW-1003">Cell membrane</keyword>
<dbReference type="InterPro" id="IPR027379">
    <property type="entry name" value="CLS_N"/>
</dbReference>
<organism evidence="8 9">
    <name type="scientific">Litorimonas cladophorae</name>
    <dbReference type="NCBI Taxonomy" id="1220491"/>
    <lineage>
        <taxon>Bacteria</taxon>
        <taxon>Pseudomonadati</taxon>
        <taxon>Pseudomonadota</taxon>
        <taxon>Alphaproteobacteria</taxon>
        <taxon>Maricaulales</taxon>
        <taxon>Robiginitomaculaceae</taxon>
    </lineage>
</organism>